<gene>
    <name evidence="2" type="ORF">DPMN_156782</name>
</gene>
<reference evidence="2" key="1">
    <citation type="journal article" date="2019" name="bioRxiv">
        <title>The Genome of the Zebra Mussel, Dreissena polymorpha: A Resource for Invasive Species Research.</title>
        <authorList>
            <person name="McCartney M.A."/>
            <person name="Auch B."/>
            <person name="Kono T."/>
            <person name="Mallez S."/>
            <person name="Zhang Y."/>
            <person name="Obille A."/>
            <person name="Becker A."/>
            <person name="Abrahante J.E."/>
            <person name="Garbe J."/>
            <person name="Badalamenti J.P."/>
            <person name="Herman A."/>
            <person name="Mangelson H."/>
            <person name="Liachko I."/>
            <person name="Sullivan S."/>
            <person name="Sone E.D."/>
            <person name="Koren S."/>
            <person name="Silverstein K.A.T."/>
            <person name="Beckman K.B."/>
            <person name="Gohl D.M."/>
        </authorList>
    </citation>
    <scope>NUCLEOTIDE SEQUENCE</scope>
    <source>
        <strain evidence="2">Duluth1</strain>
        <tissue evidence="2">Whole animal</tissue>
    </source>
</reference>
<keyword evidence="3" id="KW-1185">Reference proteome</keyword>
<keyword evidence="1" id="KW-0812">Transmembrane</keyword>
<name>A0A9D4FRA5_DREPO</name>
<evidence type="ECO:0000313" key="2">
    <source>
        <dbReference type="EMBL" id="KAH3803082.1"/>
    </source>
</evidence>
<feature type="transmembrane region" description="Helical" evidence="1">
    <location>
        <begin position="38"/>
        <end position="57"/>
    </location>
</feature>
<sequence length="67" mass="7300">MIEVDVDARHALIHRAVLIHVILMIIIDHHGNDTRGDVLTVVAVLAIAVVAVLDHSITGIKIVDKLH</sequence>
<organism evidence="2 3">
    <name type="scientific">Dreissena polymorpha</name>
    <name type="common">Zebra mussel</name>
    <name type="synonym">Mytilus polymorpha</name>
    <dbReference type="NCBI Taxonomy" id="45954"/>
    <lineage>
        <taxon>Eukaryota</taxon>
        <taxon>Metazoa</taxon>
        <taxon>Spiralia</taxon>
        <taxon>Lophotrochozoa</taxon>
        <taxon>Mollusca</taxon>
        <taxon>Bivalvia</taxon>
        <taxon>Autobranchia</taxon>
        <taxon>Heteroconchia</taxon>
        <taxon>Euheterodonta</taxon>
        <taxon>Imparidentia</taxon>
        <taxon>Neoheterodontei</taxon>
        <taxon>Myida</taxon>
        <taxon>Dreissenoidea</taxon>
        <taxon>Dreissenidae</taxon>
        <taxon>Dreissena</taxon>
    </lineage>
</organism>
<dbReference type="AlphaFoldDB" id="A0A9D4FRA5"/>
<proteinExistence type="predicted"/>
<dbReference type="EMBL" id="JAIWYP010000007">
    <property type="protein sequence ID" value="KAH3803082.1"/>
    <property type="molecule type" value="Genomic_DNA"/>
</dbReference>
<accession>A0A9D4FRA5</accession>
<reference evidence="2" key="2">
    <citation type="submission" date="2020-11" db="EMBL/GenBank/DDBJ databases">
        <authorList>
            <person name="McCartney M.A."/>
            <person name="Auch B."/>
            <person name="Kono T."/>
            <person name="Mallez S."/>
            <person name="Becker A."/>
            <person name="Gohl D.M."/>
            <person name="Silverstein K.A.T."/>
            <person name="Koren S."/>
            <person name="Bechman K.B."/>
            <person name="Herman A."/>
            <person name="Abrahante J.E."/>
            <person name="Garbe J."/>
        </authorList>
    </citation>
    <scope>NUCLEOTIDE SEQUENCE</scope>
    <source>
        <strain evidence="2">Duluth1</strain>
        <tissue evidence="2">Whole animal</tissue>
    </source>
</reference>
<keyword evidence="1" id="KW-0472">Membrane</keyword>
<protein>
    <submittedName>
        <fullName evidence="2">Uncharacterized protein</fullName>
    </submittedName>
</protein>
<dbReference type="Proteomes" id="UP000828390">
    <property type="component" value="Unassembled WGS sequence"/>
</dbReference>
<evidence type="ECO:0000313" key="3">
    <source>
        <dbReference type="Proteomes" id="UP000828390"/>
    </source>
</evidence>
<comment type="caution">
    <text evidence="2">The sequence shown here is derived from an EMBL/GenBank/DDBJ whole genome shotgun (WGS) entry which is preliminary data.</text>
</comment>
<evidence type="ECO:0000256" key="1">
    <source>
        <dbReference type="SAM" id="Phobius"/>
    </source>
</evidence>
<feature type="transmembrane region" description="Helical" evidence="1">
    <location>
        <begin position="12"/>
        <end position="32"/>
    </location>
</feature>
<keyword evidence="1" id="KW-1133">Transmembrane helix</keyword>